<proteinExistence type="predicted"/>
<organism evidence="1">
    <name type="scientific">Siphoviridae sp. ctnMR5</name>
    <dbReference type="NCBI Taxonomy" id="2825658"/>
    <lineage>
        <taxon>Viruses</taxon>
        <taxon>Duplodnaviria</taxon>
        <taxon>Heunggongvirae</taxon>
        <taxon>Uroviricota</taxon>
        <taxon>Caudoviricetes</taxon>
    </lineage>
</organism>
<accession>A0A8S5U8T0</accession>
<dbReference type="EMBL" id="BK016039">
    <property type="protein sequence ID" value="DAF90889.1"/>
    <property type="molecule type" value="Genomic_DNA"/>
</dbReference>
<reference evidence="1" key="1">
    <citation type="journal article" date="2021" name="Proc. Natl. Acad. Sci. U.S.A.">
        <title>A Catalog of Tens of Thousands of Viruses from Human Metagenomes Reveals Hidden Associations with Chronic Diseases.</title>
        <authorList>
            <person name="Tisza M.J."/>
            <person name="Buck C.B."/>
        </authorList>
    </citation>
    <scope>NUCLEOTIDE SEQUENCE</scope>
    <source>
        <strain evidence="1">CtnMR5</strain>
    </source>
</reference>
<evidence type="ECO:0000313" key="1">
    <source>
        <dbReference type="EMBL" id="DAF90889.1"/>
    </source>
</evidence>
<protein>
    <submittedName>
        <fullName evidence="1">Uncharacterized protein</fullName>
    </submittedName>
</protein>
<sequence>MEKLKIDIQLNADDTVAIKRDELENILGAAYMAGAKNMELSLGFKKKSVTKQTEGDFKVGNQKFVYRGN</sequence>
<name>A0A8S5U8T0_9CAUD</name>